<evidence type="ECO:0000313" key="6">
    <source>
        <dbReference type="Proteomes" id="UP000282971"/>
    </source>
</evidence>
<dbReference type="AlphaFoldDB" id="A0A437M996"/>
<comment type="caution">
    <text evidence="5">The sequence shown here is derived from an EMBL/GenBank/DDBJ whole genome shotgun (WGS) entry which is preliminary data.</text>
</comment>
<dbReference type="InterPro" id="IPR036291">
    <property type="entry name" value="NAD(P)-bd_dom_sf"/>
</dbReference>
<dbReference type="GO" id="GO:0016491">
    <property type="term" value="F:oxidoreductase activity"/>
    <property type="evidence" value="ECO:0007669"/>
    <property type="project" value="UniProtKB-KW"/>
</dbReference>
<dbReference type="SMART" id="SM00822">
    <property type="entry name" value="PKS_KR"/>
    <property type="match status" value="1"/>
</dbReference>
<dbReference type="RefSeq" id="WP_127743499.1">
    <property type="nucleotide sequence ID" value="NZ_SACN01000001.1"/>
</dbReference>
<dbReference type="CDD" id="cd05233">
    <property type="entry name" value="SDR_c"/>
    <property type="match status" value="1"/>
</dbReference>
<dbReference type="PANTHER" id="PTHR43669:SF3">
    <property type="entry name" value="ALCOHOL DEHYDROGENASE, PUTATIVE (AFU_ORTHOLOGUE AFUA_3G03445)-RELATED"/>
    <property type="match status" value="1"/>
</dbReference>
<feature type="domain" description="Ketoreductase" evidence="4">
    <location>
        <begin position="11"/>
        <end position="158"/>
    </location>
</feature>
<name>A0A437M996_9SPHN</name>
<dbReference type="InterPro" id="IPR020904">
    <property type="entry name" value="Sc_DH/Rdtase_CS"/>
</dbReference>
<comment type="similarity">
    <text evidence="1 3">Belongs to the short-chain dehydrogenases/reductases (SDR) family.</text>
</comment>
<keyword evidence="2" id="KW-0560">Oxidoreductase</keyword>
<dbReference type="PRINTS" id="PR00081">
    <property type="entry name" value="GDHRDH"/>
</dbReference>
<proteinExistence type="inferred from homology"/>
<dbReference type="OrthoDB" id="9796652at2"/>
<dbReference type="Gene3D" id="3.40.50.720">
    <property type="entry name" value="NAD(P)-binding Rossmann-like Domain"/>
    <property type="match status" value="1"/>
</dbReference>
<protein>
    <submittedName>
        <fullName evidence="5">SDR family NAD(P)-dependent oxidoreductase</fullName>
    </submittedName>
</protein>
<dbReference type="FunFam" id="3.40.50.720:FF:000084">
    <property type="entry name" value="Short-chain dehydrogenase reductase"/>
    <property type="match status" value="1"/>
</dbReference>
<dbReference type="InterPro" id="IPR002347">
    <property type="entry name" value="SDR_fam"/>
</dbReference>
<reference evidence="5 6" key="1">
    <citation type="submission" date="2019-01" db="EMBL/GenBank/DDBJ databases">
        <authorList>
            <person name="Chen W.-M."/>
        </authorList>
    </citation>
    <scope>NUCLEOTIDE SEQUENCE [LARGE SCALE GENOMIC DNA]</scope>
    <source>
        <strain evidence="5 6">CCP-7</strain>
    </source>
</reference>
<gene>
    <name evidence="5" type="ORF">EOD43_10300</name>
</gene>
<evidence type="ECO:0000313" key="5">
    <source>
        <dbReference type="EMBL" id="RVT94219.1"/>
    </source>
</evidence>
<dbReference type="PANTHER" id="PTHR43669">
    <property type="entry name" value="5-KETO-D-GLUCONATE 5-REDUCTASE"/>
    <property type="match status" value="1"/>
</dbReference>
<evidence type="ECO:0000256" key="3">
    <source>
        <dbReference type="RuleBase" id="RU000363"/>
    </source>
</evidence>
<dbReference type="Proteomes" id="UP000282971">
    <property type="component" value="Unassembled WGS sequence"/>
</dbReference>
<evidence type="ECO:0000256" key="2">
    <source>
        <dbReference type="ARBA" id="ARBA00023002"/>
    </source>
</evidence>
<accession>A0A437M996</accession>
<dbReference type="PROSITE" id="PS00061">
    <property type="entry name" value="ADH_SHORT"/>
    <property type="match status" value="1"/>
</dbReference>
<evidence type="ECO:0000259" key="4">
    <source>
        <dbReference type="SMART" id="SM00822"/>
    </source>
</evidence>
<keyword evidence="6" id="KW-1185">Reference proteome</keyword>
<dbReference type="PRINTS" id="PR00080">
    <property type="entry name" value="SDRFAMILY"/>
</dbReference>
<dbReference type="EMBL" id="SACN01000001">
    <property type="protein sequence ID" value="RVT94219.1"/>
    <property type="molecule type" value="Genomic_DNA"/>
</dbReference>
<sequence length="257" mass="27080">MGGYSFDLTGRTVLVTGASSGIGRHFAKKLARSGARVALAARRIEALESLRAEIEADGGIAVATPMDVADEASTIAAYDAIEAAIGPVDSVIANAGVSSGKSALGMDIDEFDRIVAINQRGVFLTAREGARRMIKAGSAERGHGRIVIISSVTAWYTSAHTVTYSATKAAVTQMGRTMALDWANKGVNVNVVCPGYMRTELTDDFLSSDKGQALLDSFPRRRLMDIDVLDPTVLFLCSDASAQITGSVFAIDDGQTL</sequence>
<dbReference type="InterPro" id="IPR057326">
    <property type="entry name" value="KR_dom"/>
</dbReference>
<dbReference type="SUPFAM" id="SSF51735">
    <property type="entry name" value="NAD(P)-binding Rossmann-fold domains"/>
    <property type="match status" value="1"/>
</dbReference>
<evidence type="ECO:0000256" key="1">
    <source>
        <dbReference type="ARBA" id="ARBA00006484"/>
    </source>
</evidence>
<organism evidence="5 6">
    <name type="scientific">Sphingomonas crocodyli</name>
    <dbReference type="NCBI Taxonomy" id="1979270"/>
    <lineage>
        <taxon>Bacteria</taxon>
        <taxon>Pseudomonadati</taxon>
        <taxon>Pseudomonadota</taxon>
        <taxon>Alphaproteobacteria</taxon>
        <taxon>Sphingomonadales</taxon>
        <taxon>Sphingomonadaceae</taxon>
        <taxon>Sphingomonas</taxon>
    </lineage>
</organism>
<dbReference type="Pfam" id="PF00106">
    <property type="entry name" value="adh_short"/>
    <property type="match status" value="1"/>
</dbReference>